<gene>
    <name evidence="2" type="ORF">FHP25_14850</name>
</gene>
<dbReference type="SUPFAM" id="SSF51338">
    <property type="entry name" value="Composite domain of metallo-dependent hydrolases"/>
    <property type="match status" value="1"/>
</dbReference>
<dbReference type="Gene3D" id="3.20.20.140">
    <property type="entry name" value="Metal-dependent hydrolases"/>
    <property type="match status" value="2"/>
</dbReference>
<dbReference type="InterPro" id="IPR013108">
    <property type="entry name" value="Amidohydro_3"/>
</dbReference>
<protein>
    <submittedName>
        <fullName evidence="2">Amidohydrolase family protein</fullName>
    </submittedName>
</protein>
<dbReference type="GO" id="GO:0016812">
    <property type="term" value="F:hydrolase activity, acting on carbon-nitrogen (but not peptide) bonds, in cyclic amides"/>
    <property type="evidence" value="ECO:0007669"/>
    <property type="project" value="TreeGrafter"/>
</dbReference>
<dbReference type="InterPro" id="IPR032466">
    <property type="entry name" value="Metal_Hydrolase"/>
</dbReference>
<organism evidence="2 3">
    <name type="scientific">Vineibacter terrae</name>
    <dbReference type="NCBI Taxonomy" id="2586908"/>
    <lineage>
        <taxon>Bacteria</taxon>
        <taxon>Pseudomonadati</taxon>
        <taxon>Pseudomonadota</taxon>
        <taxon>Alphaproteobacteria</taxon>
        <taxon>Hyphomicrobiales</taxon>
        <taxon>Vineibacter</taxon>
    </lineage>
</organism>
<keyword evidence="3" id="KW-1185">Reference proteome</keyword>
<dbReference type="GO" id="GO:0005829">
    <property type="term" value="C:cytosol"/>
    <property type="evidence" value="ECO:0007669"/>
    <property type="project" value="TreeGrafter"/>
</dbReference>
<dbReference type="AlphaFoldDB" id="A0A5C8PMI2"/>
<evidence type="ECO:0000313" key="3">
    <source>
        <dbReference type="Proteomes" id="UP000321638"/>
    </source>
</evidence>
<accession>A0A5C8PMI2</accession>
<dbReference type="InterPro" id="IPR050378">
    <property type="entry name" value="Metallo-dep_Hydrolases_sf"/>
</dbReference>
<dbReference type="InterPro" id="IPR011059">
    <property type="entry name" value="Metal-dep_hydrolase_composite"/>
</dbReference>
<dbReference type="OrthoDB" id="9766983at2"/>
<dbReference type="EMBL" id="VDUZ01000015">
    <property type="protein sequence ID" value="TXL75158.1"/>
    <property type="molecule type" value="Genomic_DNA"/>
</dbReference>
<comment type="caution">
    <text evidence="2">The sequence shown here is derived from an EMBL/GenBank/DDBJ whole genome shotgun (WGS) entry which is preliminary data.</text>
</comment>
<feature type="domain" description="Amidohydrolase 3" evidence="1">
    <location>
        <begin position="46"/>
        <end position="554"/>
    </location>
</feature>
<dbReference type="CDD" id="cd01297">
    <property type="entry name" value="D-aminoacylase"/>
    <property type="match status" value="1"/>
</dbReference>
<evidence type="ECO:0000259" key="1">
    <source>
        <dbReference type="Pfam" id="PF07969"/>
    </source>
</evidence>
<dbReference type="Pfam" id="PF07969">
    <property type="entry name" value="Amidohydro_3"/>
    <property type="match status" value="1"/>
</dbReference>
<dbReference type="PANTHER" id="PTHR11647:SF1">
    <property type="entry name" value="COLLAPSIN RESPONSE MEDIATOR PROTEIN"/>
    <property type="match status" value="1"/>
</dbReference>
<reference evidence="2 3" key="1">
    <citation type="submission" date="2019-06" db="EMBL/GenBank/DDBJ databases">
        <title>New taxonomy in bacterial strain CC-CFT640, isolated from vineyard.</title>
        <authorList>
            <person name="Lin S.-Y."/>
            <person name="Tsai C.-F."/>
            <person name="Young C.-C."/>
        </authorList>
    </citation>
    <scope>NUCLEOTIDE SEQUENCE [LARGE SCALE GENOMIC DNA]</scope>
    <source>
        <strain evidence="2 3">CC-CFT640</strain>
    </source>
</reference>
<proteinExistence type="predicted"/>
<dbReference type="SUPFAM" id="SSF51556">
    <property type="entry name" value="Metallo-dependent hydrolases"/>
    <property type="match status" value="1"/>
</dbReference>
<name>A0A5C8PMI2_9HYPH</name>
<evidence type="ECO:0000313" key="2">
    <source>
        <dbReference type="EMBL" id="TXL75158.1"/>
    </source>
</evidence>
<dbReference type="PANTHER" id="PTHR11647">
    <property type="entry name" value="HYDRANTOINASE/DIHYDROPYRIMIDINASE FAMILY MEMBER"/>
    <property type="match status" value="1"/>
</dbReference>
<dbReference type="Gene3D" id="2.30.40.10">
    <property type="entry name" value="Urease, subunit C, domain 1"/>
    <property type="match status" value="1"/>
</dbReference>
<dbReference type="RefSeq" id="WP_147847729.1">
    <property type="nucleotide sequence ID" value="NZ_VDUZ01000015.1"/>
</dbReference>
<sequence length="578" mass="62639">MLGKSDILIRGGAVADGTGAPVREADVALKDGRVVAIGKDLGNASEEIDARGKLVTPGFVDIHTHYDGQAVWDSRMQPSSWHGVTTAVMGNCGVGFAPVREGDRQRLIELMEGVEDIPGAALHEGLSWSWESFGDYLDALEARPRDIDICAQLPHGALRVFVMGERGARLEAANPDDIAAMRRLAREAAEAGAIGFSTSRTLNHRTITGDPTPSLRATEDELLAIAMGLKDAGRGVLEFISDWNTPDAETEFAMVRRLVAQSGRPLSFSLGQRHSEPHAWRKLLELTDAAAREGLSIRAQVAPRPIGVLLGLQGSRNPFFSLRAYREIADRPLEERVAIMRQPEFRKRLLEEAKELPTGDAAHRRLAAFDRMFALGDPPDYEPPLSDSIAARAAREGRAAADLAYDILLEQDGRSFILAPFANYADGNLEVCRQMLDHPHTLVGLGDGGAHVSIISDASFSTYLLAHWGRDRASGRFPIERLVRKHTQDNARAVGLLDRGVLAPGMKGDVNVIDLDRLRVERPYMSADLPAGGKRLLQPARGYVATIVSGQVTYRDGEPTAALPGRLVRGPQAAPAAA</sequence>
<dbReference type="Proteomes" id="UP000321638">
    <property type="component" value="Unassembled WGS sequence"/>
</dbReference>
<keyword evidence="2" id="KW-0378">Hydrolase</keyword>